<reference evidence="4" key="1">
    <citation type="submission" date="2023-03" db="EMBL/GenBank/DDBJ databases">
        <title>Emydomyces testavorans Genome Sequence.</title>
        <authorList>
            <person name="Hoyer L."/>
        </authorList>
    </citation>
    <scope>NUCLEOTIDE SEQUENCE</scope>
    <source>
        <strain evidence="4">16-2883</strain>
    </source>
</reference>
<dbReference type="GO" id="GO:0051209">
    <property type="term" value="P:release of sequestered calcium ion into cytosol"/>
    <property type="evidence" value="ECO:0007669"/>
    <property type="project" value="TreeGrafter"/>
</dbReference>
<feature type="region of interest" description="Disordered" evidence="2">
    <location>
        <begin position="354"/>
        <end position="373"/>
    </location>
</feature>
<feature type="region of interest" description="Disordered" evidence="2">
    <location>
        <begin position="163"/>
        <end position="191"/>
    </location>
</feature>
<dbReference type="GO" id="GO:0004435">
    <property type="term" value="F:phosphatidylinositol-4,5-bisphosphate phospholipase C activity"/>
    <property type="evidence" value="ECO:0007669"/>
    <property type="project" value="UniProtKB-EC"/>
</dbReference>
<feature type="compositionally biased region" description="Basic and acidic residues" evidence="2">
    <location>
        <begin position="181"/>
        <end position="191"/>
    </location>
</feature>
<dbReference type="PANTHER" id="PTHR10336">
    <property type="entry name" value="PHOSPHOINOSITIDE-SPECIFIC PHOSPHOLIPASE C FAMILY PROTEIN"/>
    <property type="match status" value="1"/>
</dbReference>
<evidence type="ECO:0000313" key="4">
    <source>
        <dbReference type="EMBL" id="WEW58581.1"/>
    </source>
</evidence>
<accession>A0AAF0DJF9</accession>
<dbReference type="SMART" id="SM00148">
    <property type="entry name" value="PLCXc"/>
    <property type="match status" value="1"/>
</dbReference>
<evidence type="ECO:0000256" key="2">
    <source>
        <dbReference type="SAM" id="MobiDB-lite"/>
    </source>
</evidence>
<keyword evidence="5" id="KW-1185">Reference proteome</keyword>
<organism evidence="4 5">
    <name type="scientific">Emydomyces testavorans</name>
    <dbReference type="NCBI Taxonomy" id="2070801"/>
    <lineage>
        <taxon>Eukaryota</taxon>
        <taxon>Fungi</taxon>
        <taxon>Dikarya</taxon>
        <taxon>Ascomycota</taxon>
        <taxon>Pezizomycotina</taxon>
        <taxon>Eurotiomycetes</taxon>
        <taxon>Eurotiomycetidae</taxon>
        <taxon>Onygenales</taxon>
        <taxon>Nannizziopsiaceae</taxon>
        <taxon>Emydomyces</taxon>
    </lineage>
</organism>
<dbReference type="InterPro" id="IPR001192">
    <property type="entry name" value="PI-PLC_fam"/>
</dbReference>
<dbReference type="AlphaFoldDB" id="A0AAF0DJF9"/>
<dbReference type="CDD" id="cd08558">
    <property type="entry name" value="PI-PLCc_eukaryota"/>
    <property type="match status" value="1"/>
</dbReference>
<dbReference type="EMBL" id="CP120628">
    <property type="protein sequence ID" value="WEW58581.1"/>
    <property type="molecule type" value="Genomic_DNA"/>
</dbReference>
<proteinExistence type="predicted"/>
<dbReference type="GO" id="GO:0016042">
    <property type="term" value="P:lipid catabolic process"/>
    <property type="evidence" value="ECO:0007669"/>
    <property type="project" value="UniProtKB-KW"/>
</dbReference>
<dbReference type="Pfam" id="PF00388">
    <property type="entry name" value="PI-PLC-X"/>
    <property type="match status" value="1"/>
</dbReference>
<dbReference type="GO" id="GO:0048015">
    <property type="term" value="P:phosphatidylinositol-mediated signaling"/>
    <property type="evidence" value="ECO:0007669"/>
    <property type="project" value="TreeGrafter"/>
</dbReference>
<name>A0AAF0DJF9_9EURO</name>
<keyword evidence="1" id="KW-0378">Hydrolase</keyword>
<dbReference type="EC" id="3.1.4.11" evidence="1"/>
<sequence>MPNSNKPTCSSSSSALPDQVDTFKPAVQAHLKKIYESLHPRNSNPEETSDHFLCVVQQDDGDDGCDLQTNNTISSCSRTATTPVPVLSNLESFMEYMSTATAIPQGERDEDLSLPMTNYFINSSHNTYLTGNQLYSEASTKVYKDVLLKGCRCLEIDVWDGELSSASSSDSDDESKKKKKEKTDHNLPRVDSKHRFNLSSLSDRLDRLKKDSSGDATAAAAAMSATGVAAAVTLRPEPRVLHGHTLTKEVTFRDVCYAIRDTAFVTSDLPVIVSLEVHASLKQQETIVEIMEEAWKGMLVDPTPELAAELERGDYRHLPSPDSLRNKILIKVKWVSDPSKSETDIPSVEISETAVGATQTSKPPESDAKAVAAQPAKKKPVKILHALSRFAIYTRGYTFREFRQPGKQPSAIRRFPFQQTA</sequence>
<dbReference type="PROSITE" id="PS50007">
    <property type="entry name" value="PIPLC_X_DOMAIN"/>
    <property type="match status" value="1"/>
</dbReference>
<evidence type="ECO:0000313" key="5">
    <source>
        <dbReference type="Proteomes" id="UP001219355"/>
    </source>
</evidence>
<dbReference type="Proteomes" id="UP001219355">
    <property type="component" value="Chromosome 2"/>
</dbReference>
<dbReference type="Gene3D" id="3.20.20.190">
    <property type="entry name" value="Phosphatidylinositol (PI) phosphodiesterase"/>
    <property type="match status" value="1"/>
</dbReference>
<comment type="catalytic activity">
    <reaction evidence="1">
        <text>a 1,2-diacyl-sn-glycero-3-phospho-(1D-myo-inositol-4,5-bisphosphate) + H2O = 1D-myo-inositol 1,4,5-trisphosphate + a 1,2-diacyl-sn-glycerol + H(+)</text>
        <dbReference type="Rhea" id="RHEA:33179"/>
        <dbReference type="ChEBI" id="CHEBI:15377"/>
        <dbReference type="ChEBI" id="CHEBI:15378"/>
        <dbReference type="ChEBI" id="CHEBI:17815"/>
        <dbReference type="ChEBI" id="CHEBI:58456"/>
        <dbReference type="ChEBI" id="CHEBI:203600"/>
        <dbReference type="EC" id="3.1.4.11"/>
    </reaction>
</comment>
<keyword evidence="1" id="KW-0443">Lipid metabolism</keyword>
<feature type="domain" description="Phosphatidylinositol-specific phospholipase C X" evidence="3">
    <location>
        <begin position="110"/>
        <end position="333"/>
    </location>
</feature>
<keyword evidence="1" id="KW-0442">Lipid degradation</keyword>
<protein>
    <recommendedName>
        <fullName evidence="1">Phosphoinositide phospholipase C</fullName>
        <ecNumber evidence="1">3.1.4.11</ecNumber>
    </recommendedName>
</protein>
<gene>
    <name evidence="4" type="ORF">PRK78_004049</name>
</gene>
<dbReference type="PANTHER" id="PTHR10336:SF82">
    <property type="entry name" value="PHOSPHOINOSITIDE PHOSPHOLIPASE C"/>
    <property type="match status" value="1"/>
</dbReference>
<evidence type="ECO:0000259" key="3">
    <source>
        <dbReference type="SMART" id="SM00148"/>
    </source>
</evidence>
<dbReference type="InterPro" id="IPR000909">
    <property type="entry name" value="PLipase_C_PInositol-sp_X_dom"/>
</dbReference>
<dbReference type="InterPro" id="IPR017946">
    <property type="entry name" value="PLC-like_Pdiesterase_TIM-brl"/>
</dbReference>
<dbReference type="PRINTS" id="PR00390">
    <property type="entry name" value="PHPHLIPASEC"/>
</dbReference>
<evidence type="ECO:0000256" key="1">
    <source>
        <dbReference type="RuleBase" id="RU361133"/>
    </source>
</evidence>
<dbReference type="SUPFAM" id="SSF51695">
    <property type="entry name" value="PLC-like phosphodiesterases"/>
    <property type="match status" value="1"/>
</dbReference>